<dbReference type="Pfam" id="PF08718">
    <property type="entry name" value="GLTP"/>
    <property type="match status" value="1"/>
</dbReference>
<dbReference type="Gene3D" id="1.10.3520.10">
    <property type="entry name" value="Glycolipid transfer protein"/>
    <property type="match status" value="1"/>
</dbReference>
<gene>
    <name evidence="9" type="primary">Contig2510.g2699</name>
    <name evidence="9" type="ORF">STYLEM_8839</name>
</gene>
<evidence type="ECO:0000259" key="8">
    <source>
        <dbReference type="Pfam" id="PF08718"/>
    </source>
</evidence>
<name>A0A078AEB9_STYLE</name>
<dbReference type="AlphaFoldDB" id="A0A078AEB9"/>
<keyword evidence="4 7" id="KW-0812">Transmembrane</keyword>
<dbReference type="Proteomes" id="UP000039865">
    <property type="component" value="Unassembled WGS sequence"/>
</dbReference>
<evidence type="ECO:0000256" key="7">
    <source>
        <dbReference type="SAM" id="Phobius"/>
    </source>
</evidence>
<dbReference type="InterPro" id="IPR039309">
    <property type="entry name" value="BT1"/>
</dbReference>
<dbReference type="Pfam" id="PF03092">
    <property type="entry name" value="BT1"/>
    <property type="match status" value="1"/>
</dbReference>
<dbReference type="SUPFAM" id="SSF110004">
    <property type="entry name" value="Glycolipid transfer protein, GLTP"/>
    <property type="match status" value="1"/>
</dbReference>
<feature type="transmembrane region" description="Helical" evidence="7">
    <location>
        <begin position="571"/>
        <end position="592"/>
    </location>
</feature>
<dbReference type="GO" id="GO:0005737">
    <property type="term" value="C:cytoplasm"/>
    <property type="evidence" value="ECO:0007669"/>
    <property type="project" value="InterPro"/>
</dbReference>
<keyword evidence="5 7" id="KW-1133">Transmembrane helix</keyword>
<evidence type="ECO:0000256" key="4">
    <source>
        <dbReference type="ARBA" id="ARBA00022692"/>
    </source>
</evidence>
<organism evidence="9 10">
    <name type="scientific">Stylonychia lemnae</name>
    <name type="common">Ciliate</name>
    <dbReference type="NCBI Taxonomy" id="5949"/>
    <lineage>
        <taxon>Eukaryota</taxon>
        <taxon>Sar</taxon>
        <taxon>Alveolata</taxon>
        <taxon>Ciliophora</taxon>
        <taxon>Intramacronucleata</taxon>
        <taxon>Spirotrichea</taxon>
        <taxon>Stichotrichia</taxon>
        <taxon>Sporadotrichida</taxon>
        <taxon>Oxytrichidae</taxon>
        <taxon>Stylonychinae</taxon>
        <taxon>Stylonychia</taxon>
    </lineage>
</organism>
<feature type="transmembrane region" description="Helical" evidence="7">
    <location>
        <begin position="706"/>
        <end position="724"/>
    </location>
</feature>
<dbReference type="InterPro" id="IPR036497">
    <property type="entry name" value="GLTP_sf"/>
</dbReference>
<comment type="similarity">
    <text evidence="2">Belongs to the major facilitator superfamily. Folate-biopterin transporter (TC 2.A.71) family.</text>
</comment>
<evidence type="ECO:0000256" key="2">
    <source>
        <dbReference type="ARBA" id="ARBA00007015"/>
    </source>
</evidence>
<evidence type="ECO:0000256" key="6">
    <source>
        <dbReference type="ARBA" id="ARBA00023136"/>
    </source>
</evidence>
<feature type="transmembrane region" description="Helical" evidence="7">
    <location>
        <begin position="360"/>
        <end position="378"/>
    </location>
</feature>
<evidence type="ECO:0000256" key="3">
    <source>
        <dbReference type="ARBA" id="ARBA00022448"/>
    </source>
</evidence>
<dbReference type="Gene3D" id="1.20.1250.20">
    <property type="entry name" value="MFS general substrate transporter like domains"/>
    <property type="match status" value="1"/>
</dbReference>
<dbReference type="GO" id="GO:0120013">
    <property type="term" value="F:lipid transfer activity"/>
    <property type="evidence" value="ECO:0007669"/>
    <property type="project" value="InterPro"/>
</dbReference>
<dbReference type="EMBL" id="CCKQ01008388">
    <property type="protein sequence ID" value="CDW79847.1"/>
    <property type="molecule type" value="Genomic_DNA"/>
</dbReference>
<dbReference type="InterPro" id="IPR036259">
    <property type="entry name" value="MFS_trans_sf"/>
</dbReference>
<protein>
    <submittedName>
        <fullName evidence="9">Folate-biopterin transporter family</fullName>
    </submittedName>
</protein>
<sequence>MYQQVPYSSQHQPPITQYPSINVHMQYHEQQQSQMISPMNYHSELHSQQYFYHPHYQKPQDIPDVSAQIPQTPIVMIPYQEKHLKFDGQRWLIKSQILLKNVNNININDWIAFFEEIVLLFNELGYAFGKAFGDLQTKIDTIKADMLLWNQKGVQLVTIQQAIDFEIFEGVANLNGKQKNQHLYQAHDFKSTYASISRTILRNMWLLDFIYHFLDFAYVNRTQKLSSCAFESYKITLGLYHTWLMRKTAEICMYACPNRDEDKQQSHNHHHDHPHYVYHEANIVIGEPQEDDKSNDRIIQDTKQENVNWIKSLFQRFDSSALAVYFLNYANLGFLTFFTLEVKDLMKHYLNVEPAKLQSTTALLFIPWSIKIIYGMLSDCVPIYGYRRKYYLIINGFLSFFTILIIVPDFFNSYQSVTFFLVMHMMTCASTDVLADSLMVVEAKKDPIRGSEDLQTLSFLTNSIFSIAASLIGAYFTQYIHPKWGLLAYSIFGLSIFISALRLKEKQETFTTSKCENISTLFSQVFKSLKTPIIYKVCIYQIISGSIIPRFQEYKYYYFLDKLKYEEYQYALLYILSSISMLLLVGLFHWVFHRFSYRQAMAIAILLTSFTTFFDLAFVLRWNTYIYIPDYIFILFTNLFEDFIGMRYSIIANGVINARLTPDAVEASVFAIFTGLSNLGFGLIGSMMGTYWSNLLNINRQNLDNFYLGLILKLGLSFVPLFFLKLIPNKEDINQDEDLKRLNLQDAKEQLIQEKAKEN</sequence>
<dbReference type="GO" id="GO:0016020">
    <property type="term" value="C:membrane"/>
    <property type="evidence" value="ECO:0007669"/>
    <property type="project" value="UniProtKB-SubCell"/>
</dbReference>
<feature type="transmembrane region" description="Helical" evidence="7">
    <location>
        <begin position="599"/>
        <end position="620"/>
    </location>
</feature>
<evidence type="ECO:0000256" key="5">
    <source>
        <dbReference type="ARBA" id="ARBA00022989"/>
    </source>
</evidence>
<evidence type="ECO:0000256" key="1">
    <source>
        <dbReference type="ARBA" id="ARBA00004141"/>
    </source>
</evidence>
<dbReference type="InterPro" id="IPR014830">
    <property type="entry name" value="Glycolipid_transfer_prot_dom"/>
</dbReference>
<feature type="domain" description="Glycolipid transfer protein" evidence="8">
    <location>
        <begin position="106"/>
        <end position="260"/>
    </location>
</feature>
<dbReference type="SUPFAM" id="SSF103473">
    <property type="entry name" value="MFS general substrate transporter"/>
    <property type="match status" value="1"/>
</dbReference>
<comment type="subcellular location">
    <subcellularLocation>
        <location evidence="1">Membrane</location>
        <topology evidence="1">Multi-pass membrane protein</topology>
    </subcellularLocation>
</comment>
<keyword evidence="6 7" id="KW-0472">Membrane</keyword>
<keyword evidence="3" id="KW-0813">Transport</keyword>
<feature type="transmembrane region" description="Helical" evidence="7">
    <location>
        <begin position="390"/>
        <end position="411"/>
    </location>
</feature>
<dbReference type="OrthoDB" id="754047at2759"/>
<reference evidence="9 10" key="1">
    <citation type="submission" date="2014-06" db="EMBL/GenBank/DDBJ databases">
        <authorList>
            <person name="Swart Estienne"/>
        </authorList>
    </citation>
    <scope>NUCLEOTIDE SEQUENCE [LARGE SCALE GENOMIC DNA]</scope>
    <source>
        <strain evidence="9 10">130c</strain>
    </source>
</reference>
<feature type="transmembrane region" description="Helical" evidence="7">
    <location>
        <begin position="456"/>
        <end position="478"/>
    </location>
</feature>
<dbReference type="InParanoid" id="A0A078AEB9"/>
<dbReference type="PANTHER" id="PTHR31585">
    <property type="entry name" value="FOLATE-BIOPTERIN TRANSPORTER 1, CHLOROPLASTIC"/>
    <property type="match status" value="1"/>
</dbReference>
<proteinExistence type="inferred from homology"/>
<evidence type="ECO:0000313" key="10">
    <source>
        <dbReference type="Proteomes" id="UP000039865"/>
    </source>
</evidence>
<evidence type="ECO:0000313" key="9">
    <source>
        <dbReference type="EMBL" id="CDW79847.1"/>
    </source>
</evidence>
<feature type="transmembrane region" description="Helical" evidence="7">
    <location>
        <begin position="321"/>
        <end position="340"/>
    </location>
</feature>
<keyword evidence="10" id="KW-1185">Reference proteome</keyword>
<dbReference type="PANTHER" id="PTHR31585:SF6">
    <property type="entry name" value="FOLATE-BIOPTERIN TRANSPORTER 2-RELATED"/>
    <property type="match status" value="1"/>
</dbReference>
<feature type="transmembrane region" description="Helical" evidence="7">
    <location>
        <begin position="484"/>
        <end position="503"/>
    </location>
</feature>
<feature type="transmembrane region" description="Helical" evidence="7">
    <location>
        <begin position="665"/>
        <end position="686"/>
    </location>
</feature>
<accession>A0A078AEB9</accession>